<keyword evidence="5" id="KW-0472">Membrane</keyword>
<dbReference type="Pfam" id="PF00535">
    <property type="entry name" value="Glycos_transf_2"/>
    <property type="match status" value="1"/>
</dbReference>
<dbReference type="SUPFAM" id="SSF53448">
    <property type="entry name" value="Nucleotide-diphospho-sugar transferases"/>
    <property type="match status" value="1"/>
</dbReference>
<dbReference type="NCBIfam" id="TIGR01556">
    <property type="entry name" value="rhamnosyltran"/>
    <property type="match status" value="1"/>
</dbReference>
<evidence type="ECO:0000256" key="4">
    <source>
        <dbReference type="ARBA" id="ARBA00022679"/>
    </source>
</evidence>
<keyword evidence="3" id="KW-0328">Glycosyltransferase</keyword>
<evidence type="ECO:0000256" key="1">
    <source>
        <dbReference type="ARBA" id="ARBA00004776"/>
    </source>
</evidence>
<sequence>MTGDTVERGSQERTVEAKVAEASVYAVVVTYHPEESILSLLDALSTQCAGVIVVDNASAASTVEALERWADAENNRECVALAANEGIACAQNIGIDRALARGATHILLSDDDSEPTESMVDDLLTAMVSISPPPGAVGPLVGEMKEGGDQLVYVSRRWGPRRARPDELATQALRVPFLIASGCLIDVRCLRIVGLMNESLFIDHVDLEWGLRAGAHGFALYAIPGVVMEHSLGDMTTKLWWRAQPIHIHAPVRTYYLVRNTVALIRQGTFTFPWALGYVLWLCKYMAFNALLADRRGERLRQMIRGVADGLRGRSGPR</sequence>
<gene>
    <name evidence="7" type="ORF">EII11_04100</name>
</gene>
<dbReference type="EMBL" id="RQZF01000003">
    <property type="protein sequence ID" value="RRC95468.1"/>
    <property type="molecule type" value="Genomic_DNA"/>
</dbReference>
<dbReference type="InterPro" id="IPR006446">
    <property type="entry name" value="RhaTrfase"/>
</dbReference>
<dbReference type="Proteomes" id="UP000280444">
    <property type="component" value="Unassembled WGS sequence"/>
</dbReference>
<dbReference type="OrthoDB" id="9771846at2"/>
<evidence type="ECO:0000256" key="3">
    <source>
        <dbReference type="ARBA" id="ARBA00022676"/>
    </source>
</evidence>
<dbReference type="CDD" id="cd02526">
    <property type="entry name" value="GT2_RfbF_like"/>
    <property type="match status" value="1"/>
</dbReference>
<reference evidence="7 8" key="1">
    <citation type="submission" date="2018-11" db="EMBL/GenBank/DDBJ databases">
        <title>Genomes From Bacteria Associated with the Canine Oral Cavity: a Test Case for Automated Genome-Based Taxonomic Assignment.</title>
        <authorList>
            <person name="Coil D.A."/>
            <person name="Jospin G."/>
            <person name="Darling A.E."/>
            <person name="Wallis C."/>
            <person name="Davis I.J."/>
            <person name="Harris S."/>
            <person name="Eisen J.A."/>
            <person name="Holcombe L.J."/>
            <person name="O'Flynn C."/>
        </authorList>
    </citation>
    <scope>NUCLEOTIDE SEQUENCE [LARGE SCALE GENOMIC DNA]</scope>
    <source>
        <strain evidence="7 8">OH770</strain>
    </source>
</reference>
<comment type="pathway">
    <text evidence="1">Cell wall biogenesis; cell wall polysaccharide biosynthesis.</text>
</comment>
<keyword evidence="5" id="KW-1133">Transmembrane helix</keyword>
<dbReference type="GO" id="GO:0016757">
    <property type="term" value="F:glycosyltransferase activity"/>
    <property type="evidence" value="ECO:0007669"/>
    <property type="project" value="UniProtKB-KW"/>
</dbReference>
<protein>
    <submittedName>
        <fullName evidence="7">Glycosyltransferase family 2 protein</fullName>
    </submittedName>
</protein>
<feature type="transmembrane region" description="Helical" evidence="5">
    <location>
        <begin position="272"/>
        <end position="293"/>
    </location>
</feature>
<dbReference type="AlphaFoldDB" id="A0A3P1SE93"/>
<comment type="caution">
    <text evidence="7">The sequence shown here is derived from an EMBL/GenBank/DDBJ whole genome shotgun (WGS) entry which is preliminary data.</text>
</comment>
<evidence type="ECO:0000313" key="8">
    <source>
        <dbReference type="Proteomes" id="UP000280444"/>
    </source>
</evidence>
<organism evidence="7 8">
    <name type="scientific">Schaalia canis</name>
    <dbReference type="NCBI Taxonomy" id="100469"/>
    <lineage>
        <taxon>Bacteria</taxon>
        <taxon>Bacillati</taxon>
        <taxon>Actinomycetota</taxon>
        <taxon>Actinomycetes</taxon>
        <taxon>Actinomycetales</taxon>
        <taxon>Actinomycetaceae</taxon>
        <taxon>Schaalia</taxon>
    </lineage>
</organism>
<name>A0A3P1SE93_9ACTO</name>
<accession>A0A3P1SE93</accession>
<evidence type="ECO:0000256" key="2">
    <source>
        <dbReference type="ARBA" id="ARBA00006739"/>
    </source>
</evidence>
<dbReference type="PANTHER" id="PTHR43179">
    <property type="entry name" value="RHAMNOSYLTRANSFERASE WBBL"/>
    <property type="match status" value="1"/>
</dbReference>
<comment type="similarity">
    <text evidence="2">Belongs to the glycosyltransferase 2 family.</text>
</comment>
<feature type="domain" description="Glycosyltransferase 2-like" evidence="6">
    <location>
        <begin position="26"/>
        <end position="186"/>
    </location>
</feature>
<dbReference type="InterPro" id="IPR029044">
    <property type="entry name" value="Nucleotide-diphossugar_trans"/>
</dbReference>
<proteinExistence type="inferred from homology"/>
<evidence type="ECO:0000259" key="6">
    <source>
        <dbReference type="Pfam" id="PF00535"/>
    </source>
</evidence>
<dbReference type="Gene3D" id="3.90.550.10">
    <property type="entry name" value="Spore Coat Polysaccharide Biosynthesis Protein SpsA, Chain A"/>
    <property type="match status" value="1"/>
</dbReference>
<evidence type="ECO:0000256" key="5">
    <source>
        <dbReference type="SAM" id="Phobius"/>
    </source>
</evidence>
<dbReference type="InterPro" id="IPR001173">
    <property type="entry name" value="Glyco_trans_2-like"/>
</dbReference>
<dbReference type="PANTHER" id="PTHR43179:SF12">
    <property type="entry name" value="GALACTOFURANOSYLTRANSFERASE GLFT2"/>
    <property type="match status" value="1"/>
</dbReference>
<evidence type="ECO:0000313" key="7">
    <source>
        <dbReference type="EMBL" id="RRC95468.1"/>
    </source>
</evidence>
<keyword evidence="4 7" id="KW-0808">Transferase</keyword>
<keyword evidence="8" id="KW-1185">Reference proteome</keyword>
<keyword evidence="5" id="KW-0812">Transmembrane</keyword>
<dbReference type="RefSeq" id="WP_124869014.1">
    <property type="nucleotide sequence ID" value="NZ_RQZF01000003.1"/>
</dbReference>